<evidence type="ECO:0000313" key="4">
    <source>
        <dbReference type="EMBL" id="TKS55940.1"/>
    </source>
</evidence>
<dbReference type="InterPro" id="IPR017853">
    <property type="entry name" value="GH"/>
</dbReference>
<dbReference type="InterPro" id="IPR014756">
    <property type="entry name" value="Ig_E-set"/>
</dbReference>
<dbReference type="Gene3D" id="2.60.40.10">
    <property type="entry name" value="Immunoglobulins"/>
    <property type="match status" value="1"/>
</dbReference>
<dbReference type="Pfam" id="PF00128">
    <property type="entry name" value="Alpha-amylase"/>
    <property type="match status" value="1"/>
</dbReference>
<dbReference type="Proteomes" id="UP000306552">
    <property type="component" value="Unassembled WGS sequence"/>
</dbReference>
<gene>
    <name evidence="4" type="ORF">FCN74_07870</name>
</gene>
<protein>
    <submittedName>
        <fullName evidence="4">T9SS type A sorting domain-containing protein</fullName>
    </submittedName>
</protein>
<proteinExistence type="inferred from homology"/>
<keyword evidence="5" id="KW-1185">Reference proteome</keyword>
<dbReference type="EMBL" id="SWMU01000003">
    <property type="protein sequence ID" value="TKS55940.1"/>
    <property type="molecule type" value="Genomic_DNA"/>
</dbReference>
<accession>A0A4U5TPB6</accession>
<dbReference type="SUPFAM" id="SSF51445">
    <property type="entry name" value="(Trans)glycosidases"/>
    <property type="match status" value="1"/>
</dbReference>
<dbReference type="CDD" id="cd11350">
    <property type="entry name" value="AmyAc_4"/>
    <property type="match status" value="1"/>
</dbReference>
<dbReference type="GO" id="GO:0005975">
    <property type="term" value="P:carbohydrate metabolic process"/>
    <property type="evidence" value="ECO:0007669"/>
    <property type="project" value="InterPro"/>
</dbReference>
<organism evidence="4 5">
    <name type="scientific">Mesohalobacter halotolerans</name>
    <dbReference type="NCBI Taxonomy" id="1883405"/>
    <lineage>
        <taxon>Bacteria</taxon>
        <taxon>Pseudomonadati</taxon>
        <taxon>Bacteroidota</taxon>
        <taxon>Flavobacteriia</taxon>
        <taxon>Flavobacteriales</taxon>
        <taxon>Flavobacteriaceae</taxon>
        <taxon>Mesohalobacter</taxon>
    </lineage>
</organism>
<dbReference type="InterPro" id="IPR013783">
    <property type="entry name" value="Ig-like_fold"/>
</dbReference>
<feature type="domain" description="Glycosyl hydrolase family 13 catalytic" evidence="3">
    <location>
        <begin position="377"/>
        <end position="752"/>
    </location>
</feature>
<dbReference type="Pfam" id="PF18962">
    <property type="entry name" value="Por_Secre_tail"/>
    <property type="match status" value="1"/>
</dbReference>
<dbReference type="Gene3D" id="3.20.20.80">
    <property type="entry name" value="Glycosidases"/>
    <property type="match status" value="1"/>
</dbReference>
<dbReference type="NCBIfam" id="TIGR04183">
    <property type="entry name" value="Por_Secre_tail"/>
    <property type="match status" value="1"/>
</dbReference>
<evidence type="ECO:0000313" key="5">
    <source>
        <dbReference type="Proteomes" id="UP000306552"/>
    </source>
</evidence>
<dbReference type="AlphaFoldDB" id="A0A4U5TPB6"/>
<comment type="caution">
    <text evidence="4">The sequence shown here is derived from an EMBL/GenBank/DDBJ whole genome shotgun (WGS) entry which is preliminary data.</text>
</comment>
<dbReference type="SMART" id="SM00642">
    <property type="entry name" value="Aamy"/>
    <property type="match status" value="1"/>
</dbReference>
<dbReference type="PANTHER" id="PTHR43002">
    <property type="entry name" value="GLYCOGEN DEBRANCHING ENZYME"/>
    <property type="match status" value="1"/>
</dbReference>
<sequence length="931" mass="105522">MFFFLLSFVVLGHAQVQQGTFSINPATFEEDEQITITVSGVDPSIWGVSDVYLWAWYFNPDGSFGGDSPTNGSWTNSDESQKMTDNGDGTFSFTITPTNFYSTTNIGTLGMLVKADDGTGDKKTQDHLVPVGSFQLFLDSSLDDVNIVDQGNSLTISATTSLAANFELFANGTSIDTQNNTTSYNFNYTVNNDAAFELVATEPNTSEVQTAEFNVITTPVVNNAPVPAGMQDGINYDINNPDEITLVLYAPNKNFVHVIGNFDNNDWNLSNNYLMNRDPSNDRFWITINGLNNHPSNNFLFQYVVDAEINVADPYSELVLDPFNDPFIDNTVFPNIPAYPEDKTTELISWVRLNQPEYQWQVPNFQRPDQDELVVYELLIRDFDAAHTFNSVVNRLDYLEDLGINAIELMPVNEFDGNISWGYNPALHGALDKYYGTPEDFKNFVDECHLRGIAVILDVVYNHATGQNPYYRMWNDCNGCTVGQATNDNPFFNVNDPNTSFSFFNDMDHESTDMEEYMDRMNLYWLEEYNIDGYRFDFTKGFTNVVGDGGGFDASRINNLNRMYDVIRAADPTAYVILEHFAPNSEETQLINHRLTTDPNEPGMQVWGNFNFTYNQATMGYDNSDFSFIKYQNRGWSTPSNMSYMESHDEERLMYKNLEFGNSSGSYDITNLNTGLERLEIAGAFFFPIPGPKMLWQFGELGYDFSINYCPNGTIDNSCRTAPKPIPWGLNYNTNPNRTQVYDTWSKLINLKLQEPIFDTPNFTLEVSDDVEKKIFLVDDNAGPNDLEYVTIVGNFGVNTITTQPFFQETGAWYDLMTETPLQVNDTNMSITLAPGEFKMYGNELVTLSNEDFNTFENEIVIHPNPSSDYFSLNKPAKSITIYNVTGQIVKQFEGDFNINQRYNIEALNSGLYFVKVQSQEKTLSVKLIKD</sequence>
<evidence type="ECO:0000256" key="2">
    <source>
        <dbReference type="ARBA" id="ARBA00022729"/>
    </source>
</evidence>
<dbReference type="OrthoDB" id="9761875at2"/>
<reference evidence="4 5" key="1">
    <citation type="submission" date="2019-04" db="EMBL/GenBank/DDBJ databases">
        <title>Psychroflexus halotolerans sp. nov., isolated from a marine solar saltern.</title>
        <authorList>
            <person name="Feng X."/>
        </authorList>
    </citation>
    <scope>NUCLEOTIDE SEQUENCE [LARGE SCALE GENOMIC DNA]</scope>
    <source>
        <strain evidence="4 5">WDS2C27</strain>
    </source>
</reference>
<evidence type="ECO:0000256" key="1">
    <source>
        <dbReference type="ARBA" id="ARBA00008061"/>
    </source>
</evidence>
<dbReference type="InterPro" id="IPR006047">
    <property type="entry name" value="GH13_cat_dom"/>
</dbReference>
<evidence type="ECO:0000259" key="3">
    <source>
        <dbReference type="SMART" id="SM00642"/>
    </source>
</evidence>
<comment type="similarity">
    <text evidence="1">Belongs to the glycosyl hydrolase 13 family.</text>
</comment>
<keyword evidence="2" id="KW-0732">Signal</keyword>
<dbReference type="InterPro" id="IPR026444">
    <property type="entry name" value="Secre_tail"/>
</dbReference>
<dbReference type="SUPFAM" id="SSF81296">
    <property type="entry name" value="E set domains"/>
    <property type="match status" value="1"/>
</dbReference>
<name>A0A4U5TPB6_9FLAO</name>